<dbReference type="InterPro" id="IPR010610">
    <property type="entry name" value="EryCIII-like_C"/>
</dbReference>
<keyword evidence="2" id="KW-0328">Glycosyltransferase</keyword>
<dbReference type="EMBL" id="JBHSIY010000002">
    <property type="protein sequence ID" value="MFC4865343.1"/>
    <property type="molecule type" value="Genomic_DNA"/>
</dbReference>
<accession>A0ABV9SHE1</accession>
<dbReference type="InterPro" id="IPR050426">
    <property type="entry name" value="Glycosyltransferase_28"/>
</dbReference>
<gene>
    <name evidence="6" type="ORF">ACFPCZ_01745</name>
</gene>
<sequence>MRVLFNAALQPSHLFPLIPLAWALRAAGHEVRIAHHPSLAPHVQAAGLTSVVVGSDPRLDAGMREHAQAGGASAGDGGGTGDEENRTFHTRMAVAVFAKAAASVVDELVSYAEHWRPDLIVFEWQSYAGHLAGEILGIPTVRHLFPGPDLASGVPEWRRIERQSLEALYREYGVEEVRPDGELTIDPCPPTLGFPAADERRHRPVRFVAYNGTGQVHEWMLEKPSRPRVAVTVGGTYLWMTGHLSPVGRFVDALSTLDAEVIAAIPSGTRELVPEAPDNVRFVENLPLELFLPDCQLIVNHGGVGTVATSLVSGVPQVISPPEAMNYPPFHNAARLTEAGAGARVDENASVERIRETIAEVLRDPSYASAARRISQEAAGRPVPADLVAELEELAGGPGTGKRGRA</sequence>
<dbReference type="InterPro" id="IPR002213">
    <property type="entry name" value="UDP_glucos_trans"/>
</dbReference>
<keyword evidence="3" id="KW-0808">Transferase</keyword>
<keyword evidence="7" id="KW-1185">Reference proteome</keyword>
<evidence type="ECO:0000313" key="6">
    <source>
        <dbReference type="EMBL" id="MFC4865343.1"/>
    </source>
</evidence>
<dbReference type="Pfam" id="PF06722">
    <property type="entry name" value="EryCIII-like_C"/>
    <property type="match status" value="1"/>
</dbReference>
<dbReference type="Proteomes" id="UP001595858">
    <property type="component" value="Unassembled WGS sequence"/>
</dbReference>
<feature type="domain" description="Erythromycin biosynthesis protein CIII-like N-terminal" evidence="5">
    <location>
        <begin position="22"/>
        <end position="234"/>
    </location>
</feature>
<dbReference type="Pfam" id="PF21036">
    <property type="entry name" value="EryCIII-like_N"/>
    <property type="match status" value="1"/>
</dbReference>
<dbReference type="CDD" id="cd03784">
    <property type="entry name" value="GT1_Gtf-like"/>
    <property type="match status" value="1"/>
</dbReference>
<evidence type="ECO:0000259" key="5">
    <source>
        <dbReference type="Pfam" id="PF21036"/>
    </source>
</evidence>
<evidence type="ECO:0000256" key="2">
    <source>
        <dbReference type="ARBA" id="ARBA00022676"/>
    </source>
</evidence>
<dbReference type="InterPro" id="IPR048284">
    <property type="entry name" value="EryCIII-like_N"/>
</dbReference>
<name>A0ABV9SHE1_9ACTN</name>
<organism evidence="6 7">
    <name type="scientific">Streptomonospora arabica</name>
    <dbReference type="NCBI Taxonomy" id="412417"/>
    <lineage>
        <taxon>Bacteria</taxon>
        <taxon>Bacillati</taxon>
        <taxon>Actinomycetota</taxon>
        <taxon>Actinomycetes</taxon>
        <taxon>Streptosporangiales</taxon>
        <taxon>Nocardiopsidaceae</taxon>
        <taxon>Streptomonospora</taxon>
    </lineage>
</organism>
<reference evidence="7" key="1">
    <citation type="journal article" date="2019" name="Int. J. Syst. Evol. Microbiol.">
        <title>The Global Catalogue of Microorganisms (GCM) 10K type strain sequencing project: providing services to taxonomists for standard genome sequencing and annotation.</title>
        <authorList>
            <consortium name="The Broad Institute Genomics Platform"/>
            <consortium name="The Broad Institute Genome Sequencing Center for Infectious Disease"/>
            <person name="Wu L."/>
            <person name="Ma J."/>
        </authorList>
    </citation>
    <scope>NUCLEOTIDE SEQUENCE [LARGE SCALE GENOMIC DNA]</scope>
    <source>
        <strain evidence="7">CGMCC 4.7304</strain>
    </source>
</reference>
<feature type="domain" description="Erythromycin biosynthesis protein CIII-like C-terminal" evidence="4">
    <location>
        <begin position="250"/>
        <end position="394"/>
    </location>
</feature>
<evidence type="ECO:0000313" key="7">
    <source>
        <dbReference type="Proteomes" id="UP001595858"/>
    </source>
</evidence>
<proteinExistence type="inferred from homology"/>
<evidence type="ECO:0000256" key="3">
    <source>
        <dbReference type="ARBA" id="ARBA00022679"/>
    </source>
</evidence>
<dbReference type="Gene3D" id="3.40.50.2000">
    <property type="entry name" value="Glycogen Phosphorylase B"/>
    <property type="match status" value="2"/>
</dbReference>
<protein>
    <submittedName>
        <fullName evidence="6">Nucleotide disphospho-sugar-binding domain-containing protein</fullName>
    </submittedName>
</protein>
<comment type="similarity">
    <text evidence="1">Belongs to the glycosyltransferase 28 family.</text>
</comment>
<evidence type="ECO:0000259" key="4">
    <source>
        <dbReference type="Pfam" id="PF06722"/>
    </source>
</evidence>
<dbReference type="RefSeq" id="WP_344144257.1">
    <property type="nucleotide sequence ID" value="NZ_BAAAQI010000009.1"/>
</dbReference>
<comment type="caution">
    <text evidence="6">The sequence shown here is derived from an EMBL/GenBank/DDBJ whole genome shotgun (WGS) entry which is preliminary data.</text>
</comment>
<dbReference type="PANTHER" id="PTHR48050">
    <property type="entry name" value="STEROL 3-BETA-GLUCOSYLTRANSFERASE"/>
    <property type="match status" value="1"/>
</dbReference>
<dbReference type="SUPFAM" id="SSF53756">
    <property type="entry name" value="UDP-Glycosyltransferase/glycogen phosphorylase"/>
    <property type="match status" value="1"/>
</dbReference>
<evidence type="ECO:0000256" key="1">
    <source>
        <dbReference type="ARBA" id="ARBA00006962"/>
    </source>
</evidence>
<dbReference type="PANTHER" id="PTHR48050:SF13">
    <property type="entry name" value="STEROL 3-BETA-GLUCOSYLTRANSFERASE UGT80A2"/>
    <property type="match status" value="1"/>
</dbReference>